<name>G8Y1I8_PICSO</name>
<keyword evidence="3" id="KW-1185">Reference proteome</keyword>
<evidence type="ECO:0000313" key="3">
    <source>
        <dbReference type="Proteomes" id="UP000005222"/>
    </source>
</evidence>
<reference evidence="2 3" key="1">
    <citation type="journal article" date="2012" name="G3 (Bethesda)">
        <title>Pichia sorbitophila, an interspecies yeast hybrid reveals early steps of genome resolution following polyploidization.</title>
        <authorList>
            <person name="Leh Louis V."/>
            <person name="Despons L."/>
            <person name="Friedrich A."/>
            <person name="Martin T."/>
            <person name="Durrens P."/>
            <person name="Casaregola S."/>
            <person name="Neuveglise C."/>
            <person name="Fairhead C."/>
            <person name="Marck C."/>
            <person name="Cruz J.A."/>
            <person name="Straub M.L."/>
            <person name="Kugler V."/>
            <person name="Sacerdot C."/>
            <person name="Uzunov Z."/>
            <person name="Thierry A."/>
            <person name="Weiss S."/>
            <person name="Bleykasten C."/>
            <person name="De Montigny J."/>
            <person name="Jacques N."/>
            <person name="Jung P."/>
            <person name="Lemaire M."/>
            <person name="Mallet S."/>
            <person name="Morel G."/>
            <person name="Richard G.F."/>
            <person name="Sarkar A."/>
            <person name="Savel G."/>
            <person name="Schacherer J."/>
            <person name="Seret M.L."/>
            <person name="Talla E."/>
            <person name="Samson G."/>
            <person name="Jubin C."/>
            <person name="Poulain J."/>
            <person name="Vacherie B."/>
            <person name="Barbe V."/>
            <person name="Pelletier E."/>
            <person name="Sherman D.J."/>
            <person name="Westhof E."/>
            <person name="Weissenbach J."/>
            <person name="Baret P.V."/>
            <person name="Wincker P."/>
            <person name="Gaillardin C."/>
            <person name="Dujon B."/>
            <person name="Souciet J.L."/>
        </authorList>
    </citation>
    <scope>NUCLEOTIDE SEQUENCE [LARGE SCALE GENOMIC DNA]</scope>
    <source>
        <strain evidence="3">ATCC MYA-4447 / BCRC 22081 / CBS 7064 / NBRC 10061 / NRRL Y-12695</strain>
    </source>
</reference>
<proteinExistence type="predicted"/>
<organism evidence="2 3">
    <name type="scientific">Pichia sorbitophila (strain ATCC MYA-4447 / BCRC 22081 / CBS 7064 / NBRC 10061 / NRRL Y-12695)</name>
    <name type="common">Hybrid yeast</name>
    <dbReference type="NCBI Taxonomy" id="559304"/>
    <lineage>
        <taxon>Eukaryota</taxon>
        <taxon>Fungi</taxon>
        <taxon>Dikarya</taxon>
        <taxon>Ascomycota</taxon>
        <taxon>Saccharomycotina</taxon>
        <taxon>Pichiomycetes</taxon>
        <taxon>Debaryomycetaceae</taxon>
        <taxon>Millerozyma</taxon>
    </lineage>
</organism>
<dbReference type="HOGENOM" id="CLU_1482535_0_0_1"/>
<feature type="region of interest" description="Disordered" evidence="1">
    <location>
        <begin position="1"/>
        <end position="56"/>
    </location>
</feature>
<protein>
    <submittedName>
        <fullName evidence="2">Piso0_005196 protein</fullName>
    </submittedName>
</protein>
<feature type="compositionally biased region" description="Polar residues" evidence="1">
    <location>
        <begin position="1"/>
        <end position="11"/>
    </location>
</feature>
<dbReference type="InParanoid" id="G8Y1I8"/>
<gene>
    <name evidence="2" type="primary">Piso0_005196</name>
    <name evidence="2" type="ORF">GNLVRS01_PISO0N09869g</name>
</gene>
<dbReference type="AlphaFoldDB" id="G8Y1I8"/>
<dbReference type="Proteomes" id="UP000005222">
    <property type="component" value="Chromosome N"/>
</dbReference>
<sequence>MATRSPISSGSVALKKSVSHHRPSCGRPQGHSVHNVSEDPVPSRHSRSPRSLSTARPCTMVSCRARPTQTLALKYYGWCAAWRLRHRESQAFTKQAHICSASDPLCRYAAASVRRAAVGSSRMMPPRNSGNKAREIFYLSDVSQTASRGSRGGGTHISYKDAISVGGGRKTVVPKSASDHRI</sequence>
<accession>G8Y1I8</accession>
<dbReference type="EMBL" id="FO082046">
    <property type="protein sequence ID" value="CCE86691.1"/>
    <property type="molecule type" value="Genomic_DNA"/>
</dbReference>
<evidence type="ECO:0000313" key="2">
    <source>
        <dbReference type="EMBL" id="CCE86691.1"/>
    </source>
</evidence>
<evidence type="ECO:0000256" key="1">
    <source>
        <dbReference type="SAM" id="MobiDB-lite"/>
    </source>
</evidence>